<dbReference type="Proteomes" id="UP001604336">
    <property type="component" value="Unassembled WGS sequence"/>
</dbReference>
<evidence type="ECO:0000313" key="1">
    <source>
        <dbReference type="EMBL" id="KAL2491921.1"/>
    </source>
</evidence>
<organism evidence="1 2">
    <name type="scientific">Abeliophyllum distichum</name>
    <dbReference type="NCBI Taxonomy" id="126358"/>
    <lineage>
        <taxon>Eukaryota</taxon>
        <taxon>Viridiplantae</taxon>
        <taxon>Streptophyta</taxon>
        <taxon>Embryophyta</taxon>
        <taxon>Tracheophyta</taxon>
        <taxon>Spermatophyta</taxon>
        <taxon>Magnoliopsida</taxon>
        <taxon>eudicotyledons</taxon>
        <taxon>Gunneridae</taxon>
        <taxon>Pentapetalae</taxon>
        <taxon>asterids</taxon>
        <taxon>lamiids</taxon>
        <taxon>Lamiales</taxon>
        <taxon>Oleaceae</taxon>
        <taxon>Forsythieae</taxon>
        <taxon>Abeliophyllum</taxon>
    </lineage>
</organism>
<sequence>MQLEASPSVSYKRTRLFEPLGESPQRPVPFIENAPDLELKPLPSHLRYAYLGNSTNLPVIIANDMTELEEEKLLRILRNTRQPLDRPLLIFEALVLLWVCIKLL</sequence>
<protein>
    <submittedName>
        <fullName evidence="1">DNA-directed DNA polymerase</fullName>
    </submittedName>
</protein>
<accession>A0ABD1RU37</accession>
<gene>
    <name evidence="1" type="ORF">Adt_27549</name>
</gene>
<keyword evidence="2" id="KW-1185">Reference proteome</keyword>
<comment type="caution">
    <text evidence="1">The sequence shown here is derived from an EMBL/GenBank/DDBJ whole genome shotgun (WGS) entry which is preliminary data.</text>
</comment>
<keyword evidence="1" id="KW-0239">DNA-directed DNA polymerase</keyword>
<evidence type="ECO:0000313" key="2">
    <source>
        <dbReference type="Proteomes" id="UP001604336"/>
    </source>
</evidence>
<keyword evidence="1" id="KW-0548">Nucleotidyltransferase</keyword>
<reference evidence="2" key="1">
    <citation type="submission" date="2024-07" db="EMBL/GenBank/DDBJ databases">
        <title>Two chromosome-level genome assemblies of Korean endemic species Abeliophyllum distichum and Forsythia ovata (Oleaceae).</title>
        <authorList>
            <person name="Jang H."/>
        </authorList>
    </citation>
    <scope>NUCLEOTIDE SEQUENCE [LARGE SCALE GENOMIC DNA]</scope>
</reference>
<keyword evidence="1" id="KW-0808">Transferase</keyword>
<dbReference type="AlphaFoldDB" id="A0ABD1RU37"/>
<dbReference type="GO" id="GO:0003887">
    <property type="term" value="F:DNA-directed DNA polymerase activity"/>
    <property type="evidence" value="ECO:0007669"/>
    <property type="project" value="UniProtKB-KW"/>
</dbReference>
<dbReference type="EMBL" id="JBFOLK010000008">
    <property type="protein sequence ID" value="KAL2491921.1"/>
    <property type="molecule type" value="Genomic_DNA"/>
</dbReference>
<name>A0ABD1RU37_9LAMI</name>
<proteinExistence type="predicted"/>